<accession>A0A8S0UK31</accession>
<dbReference type="Gramene" id="OE9A120279T1">
    <property type="protein sequence ID" value="OE9A120279C1"/>
    <property type="gene ID" value="OE9A120279"/>
</dbReference>
<dbReference type="OrthoDB" id="678303at2759"/>
<dbReference type="EMBL" id="CACTIH010007589">
    <property type="protein sequence ID" value="CAA3016054.1"/>
    <property type="molecule type" value="Genomic_DNA"/>
</dbReference>
<gene>
    <name evidence="1" type="ORF">OLEA9_A120279</name>
</gene>
<comment type="caution">
    <text evidence="1">The sequence shown here is derived from an EMBL/GenBank/DDBJ whole genome shotgun (WGS) entry which is preliminary data.</text>
</comment>
<organism evidence="1 2">
    <name type="scientific">Olea europaea subsp. europaea</name>
    <dbReference type="NCBI Taxonomy" id="158383"/>
    <lineage>
        <taxon>Eukaryota</taxon>
        <taxon>Viridiplantae</taxon>
        <taxon>Streptophyta</taxon>
        <taxon>Embryophyta</taxon>
        <taxon>Tracheophyta</taxon>
        <taxon>Spermatophyta</taxon>
        <taxon>Magnoliopsida</taxon>
        <taxon>eudicotyledons</taxon>
        <taxon>Gunneridae</taxon>
        <taxon>Pentapetalae</taxon>
        <taxon>asterids</taxon>
        <taxon>lamiids</taxon>
        <taxon>Lamiales</taxon>
        <taxon>Oleaceae</taxon>
        <taxon>Oleeae</taxon>
        <taxon>Olea</taxon>
    </lineage>
</organism>
<dbReference type="AlphaFoldDB" id="A0A8S0UK31"/>
<keyword evidence="2" id="KW-1185">Reference proteome</keyword>
<evidence type="ECO:0000313" key="2">
    <source>
        <dbReference type="Proteomes" id="UP000594638"/>
    </source>
</evidence>
<reference evidence="1 2" key="1">
    <citation type="submission" date="2019-12" db="EMBL/GenBank/DDBJ databases">
        <authorList>
            <person name="Alioto T."/>
            <person name="Alioto T."/>
            <person name="Gomez Garrido J."/>
        </authorList>
    </citation>
    <scope>NUCLEOTIDE SEQUENCE [LARGE SCALE GENOMIC DNA]</scope>
</reference>
<sequence>MPQLLLYLCLYTIQIWILSRRNRLFLHLEEFTMGQEVIKMGIRWKVGTSDVILGSLLTSFCMYMPPRGEATVVCHLISRDGDYNEEVVNKLFRSIDIKAIQMVPLSVYPQEDCFRWHFDVKGSYTVLSEYRLCCCPNSRVTLDPLQKIIKRA</sequence>
<protein>
    <submittedName>
        <fullName evidence="1">Uncharacterized protein</fullName>
    </submittedName>
</protein>
<proteinExistence type="predicted"/>
<name>A0A8S0UK31_OLEEU</name>
<evidence type="ECO:0000313" key="1">
    <source>
        <dbReference type="EMBL" id="CAA3016054.1"/>
    </source>
</evidence>
<dbReference type="Proteomes" id="UP000594638">
    <property type="component" value="Unassembled WGS sequence"/>
</dbReference>